<name>A0A1Y2ARK0_9FUNG</name>
<feature type="compositionally biased region" description="Low complexity" evidence="1">
    <location>
        <begin position="500"/>
        <end position="510"/>
    </location>
</feature>
<dbReference type="EMBL" id="MCGO01000136">
    <property type="protein sequence ID" value="ORY24940.1"/>
    <property type="molecule type" value="Genomic_DNA"/>
</dbReference>
<feature type="compositionally biased region" description="Polar residues" evidence="1">
    <location>
        <begin position="601"/>
        <end position="618"/>
    </location>
</feature>
<dbReference type="AlphaFoldDB" id="A0A1Y2ARK0"/>
<feature type="compositionally biased region" description="Polar residues" evidence="1">
    <location>
        <begin position="478"/>
        <end position="494"/>
    </location>
</feature>
<feature type="compositionally biased region" description="Polar residues" evidence="1">
    <location>
        <begin position="461"/>
        <end position="470"/>
    </location>
</feature>
<feature type="compositionally biased region" description="Basic and acidic residues" evidence="1">
    <location>
        <begin position="641"/>
        <end position="663"/>
    </location>
</feature>
<protein>
    <submittedName>
        <fullName evidence="2">Uncharacterized protein</fullName>
    </submittedName>
</protein>
<evidence type="ECO:0000313" key="2">
    <source>
        <dbReference type="EMBL" id="ORY24940.1"/>
    </source>
</evidence>
<dbReference type="Proteomes" id="UP000193642">
    <property type="component" value="Unassembled WGS sequence"/>
</dbReference>
<dbReference type="OrthoDB" id="2170403at2759"/>
<feature type="compositionally biased region" description="Basic and acidic residues" evidence="1">
    <location>
        <begin position="679"/>
        <end position="688"/>
    </location>
</feature>
<feature type="compositionally biased region" description="Polar residues" evidence="1">
    <location>
        <begin position="536"/>
        <end position="549"/>
    </location>
</feature>
<evidence type="ECO:0000313" key="3">
    <source>
        <dbReference type="Proteomes" id="UP000193642"/>
    </source>
</evidence>
<feature type="compositionally biased region" description="Polar residues" evidence="1">
    <location>
        <begin position="709"/>
        <end position="720"/>
    </location>
</feature>
<organism evidence="2 3">
    <name type="scientific">Rhizoclosmatium globosum</name>
    <dbReference type="NCBI Taxonomy" id="329046"/>
    <lineage>
        <taxon>Eukaryota</taxon>
        <taxon>Fungi</taxon>
        <taxon>Fungi incertae sedis</taxon>
        <taxon>Chytridiomycota</taxon>
        <taxon>Chytridiomycota incertae sedis</taxon>
        <taxon>Chytridiomycetes</taxon>
        <taxon>Chytridiales</taxon>
        <taxon>Chytriomycetaceae</taxon>
        <taxon>Rhizoclosmatium</taxon>
    </lineage>
</organism>
<evidence type="ECO:0000256" key="1">
    <source>
        <dbReference type="SAM" id="MobiDB-lite"/>
    </source>
</evidence>
<comment type="caution">
    <text evidence="2">The sequence shown here is derived from an EMBL/GenBank/DDBJ whole genome shotgun (WGS) entry which is preliminary data.</text>
</comment>
<reference evidence="2 3" key="1">
    <citation type="submission" date="2016-07" db="EMBL/GenBank/DDBJ databases">
        <title>Pervasive Adenine N6-methylation of Active Genes in Fungi.</title>
        <authorList>
            <consortium name="DOE Joint Genome Institute"/>
            <person name="Mondo S.J."/>
            <person name="Dannebaum R.O."/>
            <person name="Kuo R.C."/>
            <person name="Labutti K."/>
            <person name="Haridas S."/>
            <person name="Kuo A."/>
            <person name="Salamov A."/>
            <person name="Ahrendt S.R."/>
            <person name="Lipzen A."/>
            <person name="Sullivan W."/>
            <person name="Andreopoulos W.B."/>
            <person name="Clum A."/>
            <person name="Lindquist E."/>
            <person name="Daum C."/>
            <person name="Ramamoorthy G.K."/>
            <person name="Gryganskyi A."/>
            <person name="Culley D."/>
            <person name="Magnuson J.K."/>
            <person name="James T.Y."/>
            <person name="O'Malley M.A."/>
            <person name="Stajich J.E."/>
            <person name="Spatafora J.W."/>
            <person name="Visel A."/>
            <person name="Grigoriev I.V."/>
        </authorList>
    </citation>
    <scope>NUCLEOTIDE SEQUENCE [LARGE SCALE GENOMIC DNA]</scope>
    <source>
        <strain evidence="2 3">JEL800</strain>
    </source>
</reference>
<feature type="region of interest" description="Disordered" evidence="1">
    <location>
        <begin position="442"/>
        <end position="510"/>
    </location>
</feature>
<proteinExistence type="predicted"/>
<feature type="region of interest" description="Disordered" evidence="1">
    <location>
        <begin position="522"/>
        <end position="737"/>
    </location>
</feature>
<feature type="compositionally biased region" description="Polar residues" evidence="1">
    <location>
        <begin position="262"/>
        <end position="278"/>
    </location>
</feature>
<feature type="region of interest" description="Disordered" evidence="1">
    <location>
        <begin position="262"/>
        <end position="282"/>
    </location>
</feature>
<sequence length="816" mass="89573">MAQAPTRILQWDGPPTRPTGLRVMVEGQEFSYGINTCPGGRANSQPCTNHRDREIWTHTTLSRLSPLADQINNVIGDLPVLLWMVTKDNKQKQMRKYCCNAHKKRHPLNVGGDDQVQGQIEQDQGLQDPEQEQLAHPPLIQEQAQQIQVQEQFAQAPEQQQVLLNQVPHADQAISVPQSEPGTLNQNPHPNVVQEIPQPQLHEDQTGPQSPNSRQNRLQELPQSELHVLLQPVSYQHVPQARHHQLQSQGLAQPSQLQPYCQPATSLTQKQGSEQGQGASFGPSLYQGHTQQQQADLLLYFSETQKTSQSSSHQPFPMQLGNFGNPYFNHSIQEQESLQLRQEVTQLKTMLNQALTRIAMLEENRSSALDSPFFGSTLNQGGFFPSLDNLLNTPTQAPSNLPPLGPSVAEAVNVNQHASSGSLFGYGNNTFDKDFWLTKSHGSHQSSSIHASTTISAEQAPKSTQSNAISPASIPEVQPSSTTISTLQPTSITAETIRRSSTSVASTVHSTPGSVIVAQYTSESSGTNDSHGEPSGSESASPQITTQSQLKRRGHDVITPSPPSRKKSSEPDFSSGFLHQEDSGSSAHEVIVPPSKKKQLFTPNPLSSSRGELVSPSSAAPLHTTMSVAKDTPTRSSLHGHILEPKERERIKQQAKHGSDQEKLMQSQHPKTPGDLSIFEDHNPHNEESSGSSQAVTKKRTKEKKKQLPDNNGQPETLSRSSRRLQPPEAERSSLSAAAFSEETVGLDPCYHATMLPCYQFMLPCYHATNSCYHATMLPIHATKSPPLVFEPGAFTFATTMINHCTKSNLHNAKKT</sequence>
<feature type="compositionally biased region" description="Low complexity" evidence="1">
    <location>
        <begin position="443"/>
        <end position="457"/>
    </location>
</feature>
<gene>
    <name evidence="2" type="ORF">BCR33DRAFT_747608</name>
</gene>
<keyword evidence="3" id="KW-1185">Reference proteome</keyword>
<accession>A0A1Y2ARK0</accession>